<protein>
    <submittedName>
        <fullName evidence="1">Uncharacterized protein</fullName>
    </submittedName>
</protein>
<dbReference type="AlphaFoldDB" id="A0A8X7R2P8"/>
<gene>
    <name evidence="1" type="ORF">Bca52824_051772</name>
</gene>
<accession>A0A8X7R2P8</accession>
<evidence type="ECO:0000313" key="1">
    <source>
        <dbReference type="EMBL" id="KAG2280552.1"/>
    </source>
</evidence>
<keyword evidence="2" id="KW-1185">Reference proteome</keyword>
<comment type="caution">
    <text evidence="1">The sequence shown here is derived from an EMBL/GenBank/DDBJ whole genome shotgun (WGS) entry which is preliminary data.</text>
</comment>
<dbReference type="OrthoDB" id="900104at2759"/>
<evidence type="ECO:0000313" key="2">
    <source>
        <dbReference type="Proteomes" id="UP000886595"/>
    </source>
</evidence>
<name>A0A8X7R2P8_BRACI</name>
<reference evidence="1 2" key="1">
    <citation type="submission" date="2020-02" db="EMBL/GenBank/DDBJ databases">
        <authorList>
            <person name="Ma Q."/>
            <person name="Huang Y."/>
            <person name="Song X."/>
            <person name="Pei D."/>
        </authorList>
    </citation>
    <scope>NUCLEOTIDE SEQUENCE [LARGE SCALE GENOMIC DNA]</scope>
    <source>
        <strain evidence="1">Sxm20200214</strain>
        <tissue evidence="1">Leaf</tissue>
    </source>
</reference>
<sequence>MSSSSPEDDEDCVVGVKFLGPQLSFCRPAESKPEGTSVKLENPCFHSSRLMFSKKDKVFRILGCEDHLIASCGLFSKREHFMVRWCKKTIEMTKSGVATMRRKALKLFRLDEEEEGNDMLQSARLNGIFWIRSARASTWWSHQLVRLSWLSSTRRRELLKKVSLE</sequence>
<dbReference type="Proteomes" id="UP000886595">
    <property type="component" value="Unassembled WGS sequence"/>
</dbReference>
<proteinExistence type="predicted"/>
<dbReference type="EMBL" id="JAAMPC010000011">
    <property type="protein sequence ID" value="KAG2280552.1"/>
    <property type="molecule type" value="Genomic_DNA"/>
</dbReference>
<organism evidence="1 2">
    <name type="scientific">Brassica carinata</name>
    <name type="common">Ethiopian mustard</name>
    <name type="synonym">Abyssinian cabbage</name>
    <dbReference type="NCBI Taxonomy" id="52824"/>
    <lineage>
        <taxon>Eukaryota</taxon>
        <taxon>Viridiplantae</taxon>
        <taxon>Streptophyta</taxon>
        <taxon>Embryophyta</taxon>
        <taxon>Tracheophyta</taxon>
        <taxon>Spermatophyta</taxon>
        <taxon>Magnoliopsida</taxon>
        <taxon>eudicotyledons</taxon>
        <taxon>Gunneridae</taxon>
        <taxon>Pentapetalae</taxon>
        <taxon>rosids</taxon>
        <taxon>malvids</taxon>
        <taxon>Brassicales</taxon>
        <taxon>Brassicaceae</taxon>
        <taxon>Brassiceae</taxon>
        <taxon>Brassica</taxon>
    </lineage>
</organism>